<feature type="transmembrane region" description="Helical" evidence="2">
    <location>
        <begin position="12"/>
        <end position="35"/>
    </location>
</feature>
<proteinExistence type="predicted"/>
<keyword evidence="1 2" id="KW-0812">Transmembrane</keyword>
<evidence type="ECO:0000313" key="5">
    <source>
        <dbReference type="Proteomes" id="UP001501565"/>
    </source>
</evidence>
<feature type="transmembrane region" description="Helical" evidence="2">
    <location>
        <begin position="90"/>
        <end position="114"/>
    </location>
</feature>
<keyword evidence="1 2" id="KW-0472">Membrane</keyword>
<dbReference type="Pfam" id="PF01595">
    <property type="entry name" value="CNNM"/>
    <property type="match status" value="1"/>
</dbReference>
<reference evidence="5" key="1">
    <citation type="journal article" date="2019" name="Int. J. Syst. Evol. Microbiol.">
        <title>The Global Catalogue of Microorganisms (GCM) 10K type strain sequencing project: providing services to taxonomists for standard genome sequencing and annotation.</title>
        <authorList>
            <consortium name="The Broad Institute Genomics Platform"/>
            <consortium name="The Broad Institute Genome Sequencing Center for Infectious Disease"/>
            <person name="Wu L."/>
            <person name="Ma J."/>
        </authorList>
    </citation>
    <scope>NUCLEOTIDE SEQUENCE [LARGE SCALE GENOMIC DNA]</scope>
    <source>
        <strain evidence="5">JCM 17551</strain>
    </source>
</reference>
<name>A0ABP7MEB4_9GAMM</name>
<accession>A0ABP7MEB4</accession>
<evidence type="ECO:0000256" key="2">
    <source>
        <dbReference type="SAM" id="Phobius"/>
    </source>
</evidence>
<feature type="domain" description="CNNM transmembrane" evidence="3">
    <location>
        <begin position="6"/>
        <end position="183"/>
    </location>
</feature>
<dbReference type="InterPro" id="IPR002550">
    <property type="entry name" value="CNNM"/>
</dbReference>
<sequence>MNSIFSFGADFLIWGGIAVCILHSAVFSGLNLAFFSMSRLQLEVEVKQGNNAAKKILTMREDSNFLLATILWGNVSINVLLTLLSESTLAGIYSFLFSTIAITFLGEIFPQAYFSRNALKMASLLTPIIKFYQKVLFIVARPTAIMLDGWLGKEGITYFREEELKAIITAHAEANEADVVHVEGLGALNFLEIDKISVMDEGEVLDPKSIIQLPCKLDLPILPEADSPEREKFVTEVNASGHKWVVLVSEKQQPQLVLDADGYLRSLMFNNKNTDGYAFCHRPVVIRDENYTLGKALSELKQSTNLDEHSTDVLNYDLVLVWGETDKRVITGADVLGRLLEGIGEFE</sequence>
<dbReference type="EMBL" id="BAABBN010000004">
    <property type="protein sequence ID" value="GAA3920266.1"/>
    <property type="molecule type" value="Genomic_DNA"/>
</dbReference>
<dbReference type="InterPro" id="IPR045095">
    <property type="entry name" value="ACDP"/>
</dbReference>
<feature type="transmembrane region" description="Helical" evidence="2">
    <location>
        <begin position="64"/>
        <end position="84"/>
    </location>
</feature>
<comment type="caution">
    <text evidence="4">The sequence shown here is derived from an EMBL/GenBank/DDBJ whole genome shotgun (WGS) entry which is preliminary data.</text>
</comment>
<evidence type="ECO:0000256" key="1">
    <source>
        <dbReference type="PROSITE-ProRule" id="PRU01193"/>
    </source>
</evidence>
<protein>
    <submittedName>
        <fullName evidence="4">Hemolysin family protein</fullName>
    </submittedName>
</protein>
<dbReference type="PANTHER" id="PTHR12064">
    <property type="entry name" value="METAL TRANSPORTER CNNM"/>
    <property type="match status" value="1"/>
</dbReference>
<organism evidence="4 5">
    <name type="scientific">Litoribacillus peritrichatus</name>
    <dbReference type="NCBI Taxonomy" id="718191"/>
    <lineage>
        <taxon>Bacteria</taxon>
        <taxon>Pseudomonadati</taxon>
        <taxon>Pseudomonadota</taxon>
        <taxon>Gammaproteobacteria</taxon>
        <taxon>Oceanospirillales</taxon>
        <taxon>Oceanospirillaceae</taxon>
        <taxon>Litoribacillus</taxon>
    </lineage>
</organism>
<dbReference type="PANTHER" id="PTHR12064:SF94">
    <property type="entry name" value="UNEXTENDED PROTEIN"/>
    <property type="match status" value="1"/>
</dbReference>
<dbReference type="Proteomes" id="UP001501565">
    <property type="component" value="Unassembled WGS sequence"/>
</dbReference>
<evidence type="ECO:0000313" key="4">
    <source>
        <dbReference type="EMBL" id="GAA3920266.1"/>
    </source>
</evidence>
<dbReference type="RefSeq" id="WP_344797046.1">
    <property type="nucleotide sequence ID" value="NZ_BAABBN010000004.1"/>
</dbReference>
<dbReference type="PROSITE" id="PS51846">
    <property type="entry name" value="CNNM"/>
    <property type="match status" value="1"/>
</dbReference>
<gene>
    <name evidence="4" type="ORF">GCM10022277_14830</name>
</gene>
<keyword evidence="5" id="KW-1185">Reference proteome</keyword>
<keyword evidence="1 2" id="KW-1133">Transmembrane helix</keyword>
<evidence type="ECO:0000259" key="3">
    <source>
        <dbReference type="PROSITE" id="PS51846"/>
    </source>
</evidence>